<dbReference type="InterPro" id="IPR019734">
    <property type="entry name" value="TPR_rpt"/>
</dbReference>
<evidence type="ECO:0000259" key="2">
    <source>
        <dbReference type="Pfam" id="PF12862"/>
    </source>
</evidence>
<organism evidence="4 5">
    <name type="scientific">Coprinopsis marcescibilis</name>
    <name type="common">Agaric fungus</name>
    <name type="synonym">Psathyrella marcescibilis</name>
    <dbReference type="NCBI Taxonomy" id="230819"/>
    <lineage>
        <taxon>Eukaryota</taxon>
        <taxon>Fungi</taxon>
        <taxon>Dikarya</taxon>
        <taxon>Basidiomycota</taxon>
        <taxon>Agaricomycotina</taxon>
        <taxon>Agaricomycetes</taxon>
        <taxon>Agaricomycetidae</taxon>
        <taxon>Agaricales</taxon>
        <taxon>Agaricineae</taxon>
        <taxon>Psathyrellaceae</taxon>
        <taxon>Coprinopsis</taxon>
    </lineage>
</organism>
<dbReference type="InterPro" id="IPR027417">
    <property type="entry name" value="P-loop_NTPase"/>
</dbReference>
<dbReference type="SUPFAM" id="SSF52540">
    <property type="entry name" value="P-loop containing nucleoside triphosphate hydrolases"/>
    <property type="match status" value="1"/>
</dbReference>
<protein>
    <recommendedName>
        <fullName evidence="6">TPR-like protein</fullName>
    </recommendedName>
</protein>
<feature type="domain" description="Nephrocystin 3-like N-terminal" evidence="3">
    <location>
        <begin position="74"/>
        <end position="231"/>
    </location>
</feature>
<dbReference type="STRING" id="230819.A0A5C3KSF5"/>
<dbReference type="Proteomes" id="UP000307440">
    <property type="component" value="Unassembled WGS sequence"/>
</dbReference>
<dbReference type="InterPro" id="IPR056884">
    <property type="entry name" value="NPHP3-like_N"/>
</dbReference>
<dbReference type="InterPro" id="IPR026000">
    <property type="entry name" value="Apc5_dom"/>
</dbReference>
<evidence type="ECO:0000313" key="4">
    <source>
        <dbReference type="EMBL" id="TFK23187.1"/>
    </source>
</evidence>
<evidence type="ECO:0008006" key="6">
    <source>
        <dbReference type="Google" id="ProtNLM"/>
    </source>
</evidence>
<dbReference type="SUPFAM" id="SSF48452">
    <property type="entry name" value="TPR-like"/>
    <property type="match status" value="4"/>
</dbReference>
<keyword evidence="1" id="KW-0677">Repeat</keyword>
<dbReference type="Pfam" id="PF12862">
    <property type="entry name" value="ANAPC5"/>
    <property type="match status" value="2"/>
</dbReference>
<dbReference type="PANTHER" id="PTHR10039">
    <property type="entry name" value="AMELOGENIN"/>
    <property type="match status" value="1"/>
</dbReference>
<accession>A0A5C3KSF5</accession>
<reference evidence="4 5" key="1">
    <citation type="journal article" date="2019" name="Nat. Ecol. Evol.">
        <title>Megaphylogeny resolves global patterns of mushroom evolution.</title>
        <authorList>
            <person name="Varga T."/>
            <person name="Krizsan K."/>
            <person name="Foldi C."/>
            <person name="Dima B."/>
            <person name="Sanchez-Garcia M."/>
            <person name="Sanchez-Ramirez S."/>
            <person name="Szollosi G.J."/>
            <person name="Szarkandi J.G."/>
            <person name="Papp V."/>
            <person name="Albert L."/>
            <person name="Andreopoulos W."/>
            <person name="Angelini C."/>
            <person name="Antonin V."/>
            <person name="Barry K.W."/>
            <person name="Bougher N.L."/>
            <person name="Buchanan P."/>
            <person name="Buyck B."/>
            <person name="Bense V."/>
            <person name="Catcheside P."/>
            <person name="Chovatia M."/>
            <person name="Cooper J."/>
            <person name="Damon W."/>
            <person name="Desjardin D."/>
            <person name="Finy P."/>
            <person name="Geml J."/>
            <person name="Haridas S."/>
            <person name="Hughes K."/>
            <person name="Justo A."/>
            <person name="Karasinski D."/>
            <person name="Kautmanova I."/>
            <person name="Kiss B."/>
            <person name="Kocsube S."/>
            <person name="Kotiranta H."/>
            <person name="LaButti K.M."/>
            <person name="Lechner B.E."/>
            <person name="Liimatainen K."/>
            <person name="Lipzen A."/>
            <person name="Lukacs Z."/>
            <person name="Mihaltcheva S."/>
            <person name="Morgado L.N."/>
            <person name="Niskanen T."/>
            <person name="Noordeloos M.E."/>
            <person name="Ohm R.A."/>
            <person name="Ortiz-Santana B."/>
            <person name="Ovrebo C."/>
            <person name="Racz N."/>
            <person name="Riley R."/>
            <person name="Savchenko A."/>
            <person name="Shiryaev A."/>
            <person name="Soop K."/>
            <person name="Spirin V."/>
            <person name="Szebenyi C."/>
            <person name="Tomsovsky M."/>
            <person name="Tulloss R.E."/>
            <person name="Uehling J."/>
            <person name="Grigoriev I.V."/>
            <person name="Vagvolgyi C."/>
            <person name="Papp T."/>
            <person name="Martin F.M."/>
            <person name="Miettinen O."/>
            <person name="Hibbett D.S."/>
            <person name="Nagy L.G."/>
        </authorList>
    </citation>
    <scope>NUCLEOTIDE SEQUENCE [LARGE SCALE GENOMIC DNA]</scope>
    <source>
        <strain evidence="4 5">CBS 121175</strain>
    </source>
</reference>
<dbReference type="OrthoDB" id="3038309at2759"/>
<dbReference type="Pfam" id="PF24883">
    <property type="entry name" value="NPHP3_N"/>
    <property type="match status" value="1"/>
</dbReference>
<evidence type="ECO:0000259" key="3">
    <source>
        <dbReference type="Pfam" id="PF24883"/>
    </source>
</evidence>
<sequence>MATDGTHLFQNASYTSLHNVHMQVAGRDMNFYVHPNSGKEWQIQAALQGLPQQDGCSWDPHRMCLKGTRVEHMDEIRSWIESDHEFDMKGGRIFLLEAPTGSGKSTLAHTVCQDARQRGQLVASFFFDHLDGKSNIKNFMASIVSGVCSLDDNVKQKIGQLITEDSSLASAPPSRQFRDLVLPASLSLSANRRHVVVIDALDEEESVVLLQLLRDFVPLLPSSFRILATTRPEARVTYHLGTYPHVQRCTLSLTGHASREDLKAFVKARLSEASYGALIPPQLVEDFVDKAEGVFLWAVVVLNHLQQSFDEPAELRKIVYGKGGSGHWNASGLSQLDAMYSRVLPHELQMDSSFVEKYKTIVGALVTLKEPLSAAGIAALYTPDGITEHHVHKICTRLQPLLQHYSGNHQQPIRLLHVSVQEYLTQRAPSPFRIDCVEHHRRLSRLSLLTISRDLLPSKVPALKQHLHGDLMSAMPFRIKRMPPLLRDDILEHVWYSTMFVKEHTLAIQAEMFSHDHARLLHNVIVGNPRFLLETSASLGRVVDIVPLRVRALEVYPVHIDDKVLQGTGVLFQHIGRCLKNNSKNEEAVPFLDEAVNIFRTLDSKNAKRLTIRASTILQRLASKGSPTIAFDQQFAESLHQRAKNLEKLGRHLDALDGIEETVAAWRRLAARDPVTFEYKFAISLYHHANYLSDSGRLTDALELREEAIPLLQKYAVSDTGFERRLAKSLYNQAIDLRKLSCKAHAVESMEEAIVIFRRLGERNPTSTDAYLASSLYYTAVTLSDLDMLEEALEPAYDAIVICRDIVARDPTFEANLAVALNAYADYLSHLGYHPDARSFARQATIIFNRLAAKDPALEYGLLCSLYRYANHISNMGRHDEALKAMQETIKLCRRISFRDPVGIEPDLATSLYICSNYLAYLERPKEALELLEESITIFRRLTEEEQWFEHRLARALYSYATNLGSIGRDVDALEPIQETIDIFRRLAEREPSECSSMRIDTISINDMDSNLDIDALEFANDAILISRPGGSASVPAAVDVNLVISLQAFAVRLTNLGRHTEAADVMKEAIDRLRRFAETGELTAQLRLARGIHNYSNHLSPLGRHSEASGLRLEVVSIYRGLARGDPTSFGAEIALALHNYAISLSCLGSHIDAVQAIQEAIQILRHCMAENLADPEMCERELSSLLRYKAYCVSEAEETGFRSNSSILSP</sequence>
<dbReference type="InterPro" id="IPR011990">
    <property type="entry name" value="TPR-like_helical_dom_sf"/>
</dbReference>
<dbReference type="AlphaFoldDB" id="A0A5C3KSF5"/>
<proteinExistence type="predicted"/>
<dbReference type="Gene3D" id="1.25.40.10">
    <property type="entry name" value="Tetratricopeptide repeat domain"/>
    <property type="match status" value="4"/>
</dbReference>
<gene>
    <name evidence="4" type="ORF">FA15DRAFT_705647</name>
</gene>
<evidence type="ECO:0000256" key="1">
    <source>
        <dbReference type="ARBA" id="ARBA00022737"/>
    </source>
</evidence>
<feature type="domain" description="Anaphase-promoting complex subunit 5" evidence="2">
    <location>
        <begin position="724"/>
        <end position="758"/>
    </location>
</feature>
<dbReference type="Pfam" id="PF13424">
    <property type="entry name" value="TPR_12"/>
    <property type="match status" value="1"/>
</dbReference>
<keyword evidence="5" id="KW-1185">Reference proteome</keyword>
<name>A0A5C3KSF5_COPMA</name>
<feature type="domain" description="Anaphase-promoting complex subunit 5" evidence="2">
    <location>
        <begin position="1137"/>
        <end position="1167"/>
    </location>
</feature>
<dbReference type="PANTHER" id="PTHR10039:SF14">
    <property type="entry name" value="NACHT DOMAIN-CONTAINING PROTEIN"/>
    <property type="match status" value="1"/>
</dbReference>
<evidence type="ECO:0000313" key="5">
    <source>
        <dbReference type="Proteomes" id="UP000307440"/>
    </source>
</evidence>
<dbReference type="Gene3D" id="3.40.50.300">
    <property type="entry name" value="P-loop containing nucleotide triphosphate hydrolases"/>
    <property type="match status" value="1"/>
</dbReference>
<dbReference type="EMBL" id="ML210223">
    <property type="protein sequence ID" value="TFK23187.1"/>
    <property type="molecule type" value="Genomic_DNA"/>
</dbReference>
<dbReference type="SMART" id="SM00028">
    <property type="entry name" value="TPR"/>
    <property type="match status" value="7"/>
</dbReference>